<organism evidence="4 5">
    <name type="scientific">Ruminiclostridium papyrosolvens C7</name>
    <dbReference type="NCBI Taxonomy" id="1330534"/>
    <lineage>
        <taxon>Bacteria</taxon>
        <taxon>Bacillati</taxon>
        <taxon>Bacillota</taxon>
        <taxon>Clostridia</taxon>
        <taxon>Eubacteriales</taxon>
        <taxon>Oscillospiraceae</taxon>
        <taxon>Ruminiclostridium</taxon>
    </lineage>
</organism>
<dbReference type="SMART" id="SM00470">
    <property type="entry name" value="ParB"/>
    <property type="match status" value="1"/>
</dbReference>
<reference evidence="4 5" key="1">
    <citation type="journal article" date="2013" name="Genome Announc.">
        <title>Draft Genome Sequence of the Cellulolytic Bacterium Clostridium papyrosolvens C7 (ATCC 700395).</title>
        <authorList>
            <person name="Zepeda V."/>
            <person name="Dassa B."/>
            <person name="Borovok I."/>
            <person name="Lamed R."/>
            <person name="Bayer E.A."/>
            <person name="Cate J.H."/>
        </authorList>
    </citation>
    <scope>NUCLEOTIDE SEQUENCE [LARGE SCALE GENOMIC DNA]</scope>
    <source>
        <strain evidence="4 5">C7</strain>
    </source>
</reference>
<comment type="similarity">
    <text evidence="1">Belongs to the ParB family.</text>
</comment>
<dbReference type="OrthoDB" id="1662300at2"/>
<dbReference type="InterPro" id="IPR036086">
    <property type="entry name" value="ParB/Sulfiredoxin_sf"/>
</dbReference>
<dbReference type="SUPFAM" id="SSF110849">
    <property type="entry name" value="ParB/Sulfiredoxin"/>
    <property type="match status" value="1"/>
</dbReference>
<evidence type="ECO:0000313" key="5">
    <source>
        <dbReference type="Proteomes" id="UP000016860"/>
    </source>
</evidence>
<dbReference type="Proteomes" id="UP000016860">
    <property type="component" value="Unassembled WGS sequence"/>
</dbReference>
<dbReference type="PATRIC" id="fig|1330534.3.peg.455"/>
<accession>U4R734</accession>
<feature type="domain" description="ParB-like N-terminal" evidence="3">
    <location>
        <begin position="37"/>
        <end position="127"/>
    </location>
</feature>
<comment type="caution">
    <text evidence="4">The sequence shown here is derived from an EMBL/GenBank/DDBJ whole genome shotgun (WGS) entry which is preliminary data.</text>
</comment>
<dbReference type="CDD" id="cd16408">
    <property type="entry name" value="ParB_N_like"/>
    <property type="match status" value="1"/>
</dbReference>
<dbReference type="GO" id="GO:0005694">
    <property type="term" value="C:chromosome"/>
    <property type="evidence" value="ECO:0007669"/>
    <property type="project" value="TreeGrafter"/>
</dbReference>
<name>U4R734_9FIRM</name>
<dbReference type="GO" id="GO:0007059">
    <property type="term" value="P:chromosome segregation"/>
    <property type="evidence" value="ECO:0007669"/>
    <property type="project" value="TreeGrafter"/>
</dbReference>
<protein>
    <submittedName>
        <fullName evidence="4">Chromosome partitioning protein ParB</fullName>
    </submittedName>
</protein>
<dbReference type="NCBIfam" id="TIGR00180">
    <property type="entry name" value="parB_part"/>
    <property type="match status" value="1"/>
</dbReference>
<evidence type="ECO:0000256" key="1">
    <source>
        <dbReference type="ARBA" id="ARBA00006295"/>
    </source>
</evidence>
<dbReference type="PANTHER" id="PTHR33375">
    <property type="entry name" value="CHROMOSOME-PARTITIONING PROTEIN PARB-RELATED"/>
    <property type="match status" value="1"/>
</dbReference>
<dbReference type="AlphaFoldDB" id="U4R734"/>
<gene>
    <name evidence="4" type="ORF">L323_02255</name>
</gene>
<dbReference type="RefSeq" id="WP_020814089.1">
    <property type="nucleotide sequence ID" value="NZ_ATAY01000013.1"/>
</dbReference>
<feature type="region of interest" description="Disordered" evidence="2">
    <location>
        <begin position="330"/>
        <end position="352"/>
    </location>
</feature>
<feature type="compositionally biased region" description="Basic and acidic residues" evidence="2">
    <location>
        <begin position="330"/>
        <end position="346"/>
    </location>
</feature>
<sequence length="352" mass="40199">MGTTKIDFSKKLDKPSDNAFAQMFNLNTTNKNKENATEIDINLIVPFKNHPFRLYTGEKLRQMVESIKENGVIVPIVVRKKDDGTYENLAGHNRVNAAKLAGLTKVPAEIKENITDAQAKIIVTDSNFIQRSVEEMLPSELAKSLQMQLEACKEAKQKRELINAIENDSNADESKDWIEGAQLGHPEKSRDTVAKNNKMSKTNICRYIRLNYLIDELLNKVDEGSIKLNPAVSLSYLTIDEQNILFSILNKNDYRIDMKRADKLKERSGKLTEDDILAIASGEFFEKKKRPKLTAVTVKPKLISRFFNAYTTQTEITSTIEQALEEYFERRRQEAEDSEKENNKEVEGDEEN</sequence>
<dbReference type="Pfam" id="PF02195">
    <property type="entry name" value="ParB_N"/>
    <property type="match status" value="1"/>
</dbReference>
<dbReference type="InterPro" id="IPR004437">
    <property type="entry name" value="ParB/RepB/Spo0J"/>
</dbReference>
<proteinExistence type="inferred from homology"/>
<dbReference type="Gene3D" id="1.10.10.2830">
    <property type="match status" value="1"/>
</dbReference>
<evidence type="ECO:0000313" key="4">
    <source>
        <dbReference type="EMBL" id="EPR13891.1"/>
    </source>
</evidence>
<evidence type="ECO:0000259" key="3">
    <source>
        <dbReference type="SMART" id="SM00470"/>
    </source>
</evidence>
<dbReference type="InterPro" id="IPR050336">
    <property type="entry name" value="Chromosome_partition/occlusion"/>
</dbReference>
<dbReference type="GO" id="GO:0003677">
    <property type="term" value="F:DNA binding"/>
    <property type="evidence" value="ECO:0007669"/>
    <property type="project" value="InterPro"/>
</dbReference>
<dbReference type="SUPFAM" id="SSF109709">
    <property type="entry name" value="KorB DNA-binding domain-like"/>
    <property type="match status" value="1"/>
</dbReference>
<dbReference type="PANTHER" id="PTHR33375:SF1">
    <property type="entry name" value="CHROMOSOME-PARTITIONING PROTEIN PARB-RELATED"/>
    <property type="match status" value="1"/>
</dbReference>
<dbReference type="STRING" id="1330534.L323_02255"/>
<dbReference type="EMBL" id="ATAY01000013">
    <property type="protein sequence ID" value="EPR13891.1"/>
    <property type="molecule type" value="Genomic_DNA"/>
</dbReference>
<dbReference type="Gene3D" id="3.90.1530.30">
    <property type="match status" value="1"/>
</dbReference>
<dbReference type="InterPro" id="IPR003115">
    <property type="entry name" value="ParB_N"/>
</dbReference>
<evidence type="ECO:0000256" key="2">
    <source>
        <dbReference type="SAM" id="MobiDB-lite"/>
    </source>
</evidence>